<protein>
    <submittedName>
        <fullName evidence="3">L-fuconolactonase</fullName>
    </submittedName>
</protein>
<organism evidence="3 4">
    <name type="scientific">Pseudobacter ginsenosidimutans</name>
    <dbReference type="NCBI Taxonomy" id="661488"/>
    <lineage>
        <taxon>Bacteria</taxon>
        <taxon>Pseudomonadati</taxon>
        <taxon>Bacteroidota</taxon>
        <taxon>Chitinophagia</taxon>
        <taxon>Chitinophagales</taxon>
        <taxon>Chitinophagaceae</taxon>
        <taxon>Pseudobacter</taxon>
    </lineage>
</organism>
<dbReference type="PANTHER" id="PTHR43569">
    <property type="entry name" value="AMIDOHYDROLASE"/>
    <property type="match status" value="1"/>
</dbReference>
<dbReference type="PANTHER" id="PTHR43569:SF2">
    <property type="entry name" value="AMIDOHYDROLASE-RELATED DOMAIN-CONTAINING PROTEIN"/>
    <property type="match status" value="1"/>
</dbReference>
<gene>
    <name evidence="3" type="ORF">EV199_4082</name>
</gene>
<evidence type="ECO:0000313" key="3">
    <source>
        <dbReference type="EMBL" id="RZS72167.1"/>
    </source>
</evidence>
<dbReference type="InterPro" id="IPR032466">
    <property type="entry name" value="Metal_Hydrolase"/>
</dbReference>
<evidence type="ECO:0000256" key="1">
    <source>
        <dbReference type="ARBA" id="ARBA00038310"/>
    </source>
</evidence>
<dbReference type="SUPFAM" id="SSF51556">
    <property type="entry name" value="Metallo-dependent hydrolases"/>
    <property type="match status" value="1"/>
</dbReference>
<dbReference type="Proteomes" id="UP000293874">
    <property type="component" value="Unassembled WGS sequence"/>
</dbReference>
<dbReference type="AlphaFoldDB" id="A0A4Q7MU49"/>
<name>A0A4Q7MU49_9BACT</name>
<accession>A0A4Q7MU49</accession>
<dbReference type="EMBL" id="SGXA01000002">
    <property type="protein sequence ID" value="RZS72167.1"/>
    <property type="molecule type" value="Genomic_DNA"/>
</dbReference>
<comment type="similarity">
    <text evidence="1">Belongs to the metallo-dependent hydrolases superfamily.</text>
</comment>
<dbReference type="Pfam" id="PF04909">
    <property type="entry name" value="Amidohydro_2"/>
    <property type="match status" value="1"/>
</dbReference>
<proteinExistence type="inferred from homology"/>
<dbReference type="GO" id="GO:0016787">
    <property type="term" value="F:hydrolase activity"/>
    <property type="evidence" value="ECO:0007669"/>
    <property type="project" value="InterPro"/>
</dbReference>
<keyword evidence="4" id="KW-1185">Reference proteome</keyword>
<dbReference type="InterPro" id="IPR006680">
    <property type="entry name" value="Amidohydro-rel"/>
</dbReference>
<evidence type="ECO:0000313" key="4">
    <source>
        <dbReference type="Proteomes" id="UP000293874"/>
    </source>
</evidence>
<feature type="domain" description="Amidohydrolase-related" evidence="2">
    <location>
        <begin position="3"/>
        <end position="273"/>
    </location>
</feature>
<dbReference type="Gene3D" id="3.20.20.140">
    <property type="entry name" value="Metal-dependent hydrolases"/>
    <property type="match status" value="1"/>
</dbReference>
<sequence length="274" mass="32155">MTIDSHVHFWKFNRTRDAWITDDMKVLQQDYLPEHFNLTLKRNEIDGVVAVQASQEEVETRFLCELAKTHPSIMGVVGWIDLQADNAEERLQHFSQYPEIKGYRHIVQGEPDDFLLNVNFQRGIRALQPFNYTYDILIYPRQLPAAIAFVEAFPDQRFVIDHCAKPVIRKKEIDDWASHMNTIAKHPNVYCKLSGLLTEANWKEWSAGDFYPYLDVVFDAFGTDRLMFGSDWPVILLSGMYVQWKSLIEKYMEKYPQEEKEKVMGQNALDFYSL</sequence>
<comment type="caution">
    <text evidence="3">The sequence shown here is derived from an EMBL/GenBank/DDBJ whole genome shotgun (WGS) entry which is preliminary data.</text>
</comment>
<reference evidence="3 4" key="1">
    <citation type="submission" date="2019-02" db="EMBL/GenBank/DDBJ databases">
        <title>Genomic Encyclopedia of Type Strains, Phase IV (KMG-IV): sequencing the most valuable type-strain genomes for metagenomic binning, comparative biology and taxonomic classification.</title>
        <authorList>
            <person name="Goeker M."/>
        </authorList>
    </citation>
    <scope>NUCLEOTIDE SEQUENCE [LARGE SCALE GENOMIC DNA]</scope>
    <source>
        <strain evidence="3 4">DSM 18116</strain>
    </source>
</reference>
<dbReference type="RefSeq" id="WP_130542612.1">
    <property type="nucleotide sequence ID" value="NZ_CP042431.1"/>
</dbReference>
<evidence type="ECO:0000259" key="2">
    <source>
        <dbReference type="Pfam" id="PF04909"/>
    </source>
</evidence>
<dbReference type="InterPro" id="IPR052350">
    <property type="entry name" value="Metallo-dep_Lactonases"/>
</dbReference>
<dbReference type="OrthoDB" id="5450317at2"/>